<keyword evidence="4" id="KW-0812">Transmembrane</keyword>
<proteinExistence type="inferred from homology"/>
<evidence type="ECO:0000313" key="5">
    <source>
        <dbReference type="EMBL" id="RVW32652.1"/>
    </source>
</evidence>
<dbReference type="GO" id="GO:0016020">
    <property type="term" value="C:membrane"/>
    <property type="evidence" value="ECO:0007669"/>
    <property type="project" value="UniProtKB-SubCell"/>
</dbReference>
<keyword evidence="1 4" id="KW-0489">Methyltransferase</keyword>
<organism evidence="5 6">
    <name type="scientific">Vitis vinifera</name>
    <name type="common">Grape</name>
    <dbReference type="NCBI Taxonomy" id="29760"/>
    <lineage>
        <taxon>Eukaryota</taxon>
        <taxon>Viridiplantae</taxon>
        <taxon>Streptophyta</taxon>
        <taxon>Embryophyta</taxon>
        <taxon>Tracheophyta</taxon>
        <taxon>Spermatophyta</taxon>
        <taxon>Magnoliopsida</taxon>
        <taxon>eudicotyledons</taxon>
        <taxon>Gunneridae</taxon>
        <taxon>Pentapetalae</taxon>
        <taxon>rosids</taxon>
        <taxon>Vitales</taxon>
        <taxon>Vitaceae</taxon>
        <taxon>Viteae</taxon>
        <taxon>Vitis</taxon>
    </lineage>
</organism>
<keyword evidence="4" id="KW-0735">Signal-anchor</keyword>
<evidence type="ECO:0000313" key="6">
    <source>
        <dbReference type="Proteomes" id="UP000288805"/>
    </source>
</evidence>
<evidence type="ECO:0000256" key="1">
    <source>
        <dbReference type="ARBA" id="ARBA00022603"/>
    </source>
</evidence>
<dbReference type="PANTHER" id="PTHR10108">
    <property type="entry name" value="SAM-DEPENDENT METHYLTRANSFERASE"/>
    <property type="match status" value="1"/>
</dbReference>
<sequence length="170" mass="19101">MAWPNPSYYLASKAKRPNLYYLATSVILCSIFYIAGIWQHTRGGIANLAESECTQLQNISGVAPKSHTLDFDTHHSAIDLPIAPTSPARVNHFPACPTHCPEPNEVLKCRVPAPNGYTTPFRWPESRDSVWFANVPHKELTVEKAVQNWVRFEGKRFRFPGGGDHVPSWC</sequence>
<feature type="transmembrane region" description="Helical" evidence="4">
    <location>
        <begin position="20"/>
        <end position="38"/>
    </location>
</feature>
<dbReference type="PANTHER" id="PTHR10108:SF1059">
    <property type="entry name" value="METHYLTRANSFERASE PMT15-RELATED"/>
    <property type="match status" value="1"/>
</dbReference>
<protein>
    <recommendedName>
        <fullName evidence="4">Methyltransferase</fullName>
        <ecNumber evidence="4">2.1.1.-</ecNumber>
    </recommendedName>
</protein>
<keyword evidence="2 4" id="KW-0808">Transferase</keyword>
<keyword evidence="4" id="KW-0472">Membrane</keyword>
<dbReference type="GO" id="GO:0032259">
    <property type="term" value="P:methylation"/>
    <property type="evidence" value="ECO:0007669"/>
    <property type="project" value="UniProtKB-KW"/>
</dbReference>
<dbReference type="InterPro" id="IPR004159">
    <property type="entry name" value="Put_SAM_MeTrfase"/>
</dbReference>
<evidence type="ECO:0000256" key="4">
    <source>
        <dbReference type="RuleBase" id="RU366043"/>
    </source>
</evidence>
<accession>A0A438DB21</accession>
<evidence type="ECO:0000256" key="2">
    <source>
        <dbReference type="ARBA" id="ARBA00022679"/>
    </source>
</evidence>
<gene>
    <name evidence="5" type="primary">VvCHDh000015_5</name>
    <name evidence="5" type="ORF">CK203_076488</name>
</gene>
<name>A0A438DB21_VITVI</name>
<comment type="similarity">
    <text evidence="4">Belongs to the methyltransferase superfamily.</text>
</comment>
<keyword evidence="4" id="KW-1133">Transmembrane helix</keyword>
<keyword evidence="3 4" id="KW-0325">Glycoprotein</keyword>
<dbReference type="EC" id="2.1.1.-" evidence="4"/>
<dbReference type="AlphaFoldDB" id="A0A438DB21"/>
<dbReference type="EMBL" id="QGNW01001711">
    <property type="protein sequence ID" value="RVW32652.1"/>
    <property type="molecule type" value="Genomic_DNA"/>
</dbReference>
<dbReference type="Pfam" id="PF03141">
    <property type="entry name" value="Methyltransf_29"/>
    <property type="match status" value="1"/>
</dbReference>
<reference evidence="5 6" key="1">
    <citation type="journal article" date="2018" name="PLoS Genet.">
        <title>Population sequencing reveals clonal diversity and ancestral inbreeding in the grapevine cultivar Chardonnay.</title>
        <authorList>
            <person name="Roach M.J."/>
            <person name="Johnson D.L."/>
            <person name="Bohlmann J."/>
            <person name="van Vuuren H.J."/>
            <person name="Jones S.J."/>
            <person name="Pretorius I.S."/>
            <person name="Schmidt S.A."/>
            <person name="Borneman A.R."/>
        </authorList>
    </citation>
    <scope>NUCLEOTIDE SEQUENCE [LARGE SCALE GENOMIC DNA]</scope>
    <source>
        <strain evidence="6">cv. Chardonnay</strain>
        <tissue evidence="5">Leaf</tissue>
    </source>
</reference>
<evidence type="ECO:0000256" key="3">
    <source>
        <dbReference type="ARBA" id="ARBA00023180"/>
    </source>
</evidence>
<dbReference type="Proteomes" id="UP000288805">
    <property type="component" value="Unassembled WGS sequence"/>
</dbReference>
<comment type="caution">
    <text evidence="5">The sequence shown here is derived from an EMBL/GenBank/DDBJ whole genome shotgun (WGS) entry which is preliminary data.</text>
</comment>
<comment type="subcellular location">
    <subcellularLocation>
        <location evidence="4">Membrane</location>
        <topology evidence="4">Single-pass type II membrane protein</topology>
    </subcellularLocation>
</comment>
<dbReference type="GO" id="GO:0008168">
    <property type="term" value="F:methyltransferase activity"/>
    <property type="evidence" value="ECO:0007669"/>
    <property type="project" value="UniProtKB-UniRule"/>
</dbReference>